<sequence>MAAPASESMGGRGIWREHKCGKWRSQIPALGSTPAHRRPGKAHELMKCENTCGRGDYGLSEIQLHKLMIKPMSLRLGPNSAETLRLTLAAAGVKFGPDNEDQTETNDV</sequence>
<dbReference type="Proteomes" id="UP001178508">
    <property type="component" value="Chromosome 7"/>
</dbReference>
<evidence type="ECO:0000313" key="2">
    <source>
        <dbReference type="Proteomes" id="UP001178508"/>
    </source>
</evidence>
<keyword evidence="2" id="KW-1185">Reference proteome</keyword>
<evidence type="ECO:0000313" key="1">
    <source>
        <dbReference type="EMBL" id="CAJ1059471.1"/>
    </source>
</evidence>
<gene>
    <name evidence="1" type="ORF">XNOV1_A034468</name>
</gene>
<dbReference type="AlphaFoldDB" id="A0AAV1FEU0"/>
<dbReference type="EMBL" id="OY660870">
    <property type="protein sequence ID" value="CAJ1059471.1"/>
    <property type="molecule type" value="Genomic_DNA"/>
</dbReference>
<reference evidence="1" key="1">
    <citation type="submission" date="2023-08" db="EMBL/GenBank/DDBJ databases">
        <authorList>
            <person name="Alioto T."/>
            <person name="Alioto T."/>
            <person name="Gomez Garrido J."/>
        </authorList>
    </citation>
    <scope>NUCLEOTIDE SEQUENCE</scope>
</reference>
<accession>A0AAV1FEU0</accession>
<protein>
    <submittedName>
        <fullName evidence="1">Unnamed protein product</fullName>
    </submittedName>
</protein>
<proteinExistence type="predicted"/>
<organism evidence="1 2">
    <name type="scientific">Xyrichtys novacula</name>
    <name type="common">Pearly razorfish</name>
    <name type="synonym">Hemipteronotus novacula</name>
    <dbReference type="NCBI Taxonomy" id="13765"/>
    <lineage>
        <taxon>Eukaryota</taxon>
        <taxon>Metazoa</taxon>
        <taxon>Chordata</taxon>
        <taxon>Craniata</taxon>
        <taxon>Vertebrata</taxon>
        <taxon>Euteleostomi</taxon>
        <taxon>Actinopterygii</taxon>
        <taxon>Neopterygii</taxon>
        <taxon>Teleostei</taxon>
        <taxon>Neoteleostei</taxon>
        <taxon>Acanthomorphata</taxon>
        <taxon>Eupercaria</taxon>
        <taxon>Labriformes</taxon>
        <taxon>Labridae</taxon>
        <taxon>Xyrichtys</taxon>
    </lineage>
</organism>
<name>A0AAV1FEU0_XYRNO</name>